<keyword evidence="2" id="KW-1185">Reference proteome</keyword>
<dbReference type="AlphaFoldDB" id="C6MAF2"/>
<accession>C6MAF2</accession>
<proteinExistence type="predicted"/>
<dbReference type="EMBL" id="ACKO02000039">
    <property type="protein sequence ID" value="EET42716.1"/>
    <property type="molecule type" value="Genomic_DNA"/>
</dbReference>
<organism evidence="1 2">
    <name type="scientific">Neisseria sicca ATCC 29256</name>
    <dbReference type="NCBI Taxonomy" id="547045"/>
    <lineage>
        <taxon>Bacteria</taxon>
        <taxon>Pseudomonadati</taxon>
        <taxon>Pseudomonadota</taxon>
        <taxon>Betaproteobacteria</taxon>
        <taxon>Neisseriales</taxon>
        <taxon>Neisseriaceae</taxon>
        <taxon>Neisseria</taxon>
    </lineage>
</organism>
<protein>
    <submittedName>
        <fullName evidence="1">Uncharacterized protein</fullName>
    </submittedName>
</protein>
<comment type="caution">
    <text evidence="1">The sequence shown here is derived from an EMBL/GenBank/DDBJ whole genome shotgun (WGS) entry which is preliminary data.</text>
</comment>
<reference evidence="1" key="1">
    <citation type="submission" date="2009-07" db="EMBL/GenBank/DDBJ databases">
        <authorList>
            <person name="Weinstock G."/>
            <person name="Sodergren E."/>
            <person name="Clifton S."/>
            <person name="Fulton L."/>
            <person name="Fulton B."/>
            <person name="Courtney L."/>
            <person name="Fronick C."/>
            <person name="Harrison M."/>
            <person name="Strong C."/>
            <person name="Farmer C."/>
            <person name="Delahaunty K."/>
            <person name="Markovic C."/>
            <person name="Hall O."/>
            <person name="Minx P."/>
            <person name="Tomlinson C."/>
            <person name="Mitreva M."/>
            <person name="Nelson J."/>
            <person name="Hou S."/>
            <person name="Wollam A."/>
            <person name="Pepin K.H."/>
            <person name="Johnson M."/>
            <person name="Bhonagiri V."/>
            <person name="Nash W.E."/>
            <person name="Warren W."/>
            <person name="Chinwalla A."/>
            <person name="Mardis E.R."/>
            <person name="Wilson R.K."/>
        </authorList>
    </citation>
    <scope>NUCLEOTIDE SEQUENCE [LARGE SCALE GENOMIC DNA]</scope>
    <source>
        <strain evidence="1">ATCC 29256</strain>
    </source>
</reference>
<evidence type="ECO:0000313" key="1">
    <source>
        <dbReference type="EMBL" id="EET42716.1"/>
    </source>
</evidence>
<name>C6MAF2_NEISI</name>
<sequence length="44" mass="5200">MDPLTFRRPKSEQHSDLKTTITIFKNVVMCSFKYKKGRLKIVTL</sequence>
<evidence type="ECO:0000313" key="2">
    <source>
        <dbReference type="Proteomes" id="UP000005365"/>
    </source>
</evidence>
<gene>
    <name evidence="1" type="ORF">NEISICOT_03534</name>
</gene>
<dbReference type="Proteomes" id="UP000005365">
    <property type="component" value="Unassembled WGS sequence"/>
</dbReference>